<comment type="caution">
    <text evidence="1">The sequence shown here is derived from an EMBL/GenBank/DDBJ whole genome shotgun (WGS) entry which is preliminary data.</text>
</comment>
<reference evidence="1 2" key="1">
    <citation type="journal article" date="2018" name="Sci. Rep.">
        <title>Genomic signatures of local adaptation to the degree of environmental predictability in rotifers.</title>
        <authorList>
            <person name="Franch-Gras L."/>
            <person name="Hahn C."/>
            <person name="Garcia-Roger E.M."/>
            <person name="Carmona M.J."/>
            <person name="Serra M."/>
            <person name="Gomez A."/>
        </authorList>
    </citation>
    <scope>NUCLEOTIDE SEQUENCE [LARGE SCALE GENOMIC DNA]</scope>
    <source>
        <strain evidence="1">HYR1</strain>
    </source>
</reference>
<accession>A0A3M7PSW8</accession>
<name>A0A3M7PSW8_BRAPC</name>
<sequence length="66" mass="7653">MVTAGNKIESFSITLILVTTSKLKKFIKFVTKTWFEKCLEIHALSLTRSILLSIQLIKNLRKLHHQ</sequence>
<keyword evidence="2" id="KW-1185">Reference proteome</keyword>
<proteinExistence type="predicted"/>
<evidence type="ECO:0000313" key="2">
    <source>
        <dbReference type="Proteomes" id="UP000276133"/>
    </source>
</evidence>
<dbReference type="EMBL" id="REGN01009143">
    <property type="protein sequence ID" value="RNA01861.1"/>
    <property type="molecule type" value="Genomic_DNA"/>
</dbReference>
<dbReference type="Proteomes" id="UP000276133">
    <property type="component" value="Unassembled WGS sequence"/>
</dbReference>
<protein>
    <submittedName>
        <fullName evidence="1">Uncharacterized protein</fullName>
    </submittedName>
</protein>
<organism evidence="1 2">
    <name type="scientific">Brachionus plicatilis</name>
    <name type="common">Marine rotifer</name>
    <name type="synonym">Brachionus muelleri</name>
    <dbReference type="NCBI Taxonomy" id="10195"/>
    <lineage>
        <taxon>Eukaryota</taxon>
        <taxon>Metazoa</taxon>
        <taxon>Spiralia</taxon>
        <taxon>Gnathifera</taxon>
        <taxon>Rotifera</taxon>
        <taxon>Eurotatoria</taxon>
        <taxon>Monogononta</taxon>
        <taxon>Pseudotrocha</taxon>
        <taxon>Ploima</taxon>
        <taxon>Brachionidae</taxon>
        <taxon>Brachionus</taxon>
    </lineage>
</organism>
<gene>
    <name evidence="1" type="ORF">BpHYR1_036171</name>
</gene>
<dbReference type="AlphaFoldDB" id="A0A3M7PSW8"/>
<evidence type="ECO:0000313" key="1">
    <source>
        <dbReference type="EMBL" id="RNA01861.1"/>
    </source>
</evidence>